<dbReference type="PANTHER" id="PTHR30347:SF1">
    <property type="entry name" value="MECHANOSENSITIVE CHANNEL MSCK"/>
    <property type="match status" value="1"/>
</dbReference>
<dbReference type="InterPro" id="IPR010920">
    <property type="entry name" value="LSM_dom_sf"/>
</dbReference>
<evidence type="ECO:0000313" key="12">
    <source>
        <dbReference type="EMBL" id="RDY68598.1"/>
    </source>
</evidence>
<feature type="transmembrane region" description="Helical" evidence="8">
    <location>
        <begin position="467"/>
        <end position="488"/>
    </location>
</feature>
<dbReference type="InterPro" id="IPR052702">
    <property type="entry name" value="MscS-like_channel"/>
</dbReference>
<dbReference type="Gene3D" id="3.30.70.100">
    <property type="match status" value="1"/>
</dbReference>
<keyword evidence="3" id="KW-1003">Cell membrane</keyword>
<keyword evidence="5 8" id="KW-1133">Transmembrane helix</keyword>
<evidence type="ECO:0000256" key="4">
    <source>
        <dbReference type="ARBA" id="ARBA00022692"/>
    </source>
</evidence>
<feature type="region of interest" description="Disordered" evidence="7">
    <location>
        <begin position="818"/>
        <end position="842"/>
    </location>
</feature>
<dbReference type="SUPFAM" id="SSF82861">
    <property type="entry name" value="Mechanosensitive channel protein MscS (YggB), transmembrane region"/>
    <property type="match status" value="1"/>
</dbReference>
<dbReference type="InterPro" id="IPR011066">
    <property type="entry name" value="MscS_channel_C_sf"/>
</dbReference>
<feature type="transmembrane region" description="Helical" evidence="8">
    <location>
        <begin position="627"/>
        <end position="649"/>
    </location>
</feature>
<evidence type="ECO:0000256" key="1">
    <source>
        <dbReference type="ARBA" id="ARBA00004651"/>
    </source>
</evidence>
<keyword evidence="6 8" id="KW-0472">Membrane</keyword>
<feature type="chain" id="PRO_5017778930" evidence="9">
    <location>
        <begin position="24"/>
        <end position="842"/>
    </location>
</feature>
<dbReference type="RefSeq" id="WP_115841111.1">
    <property type="nucleotide sequence ID" value="NZ_CP183976.1"/>
</dbReference>
<feature type="transmembrane region" description="Helical" evidence="8">
    <location>
        <begin position="595"/>
        <end position="621"/>
    </location>
</feature>
<evidence type="ECO:0000256" key="9">
    <source>
        <dbReference type="SAM" id="SignalP"/>
    </source>
</evidence>
<evidence type="ECO:0000256" key="2">
    <source>
        <dbReference type="ARBA" id="ARBA00008017"/>
    </source>
</evidence>
<feature type="transmembrane region" description="Helical" evidence="8">
    <location>
        <begin position="509"/>
        <end position="530"/>
    </location>
</feature>
<evidence type="ECO:0000256" key="8">
    <source>
        <dbReference type="SAM" id="Phobius"/>
    </source>
</evidence>
<feature type="transmembrane region" description="Helical" evidence="8">
    <location>
        <begin position="393"/>
        <end position="412"/>
    </location>
</feature>
<dbReference type="Pfam" id="PF21082">
    <property type="entry name" value="MS_channel_3rd"/>
    <property type="match status" value="1"/>
</dbReference>
<evidence type="ECO:0000256" key="7">
    <source>
        <dbReference type="SAM" id="MobiDB-lite"/>
    </source>
</evidence>
<feature type="signal peptide" evidence="9">
    <location>
        <begin position="1"/>
        <end position="23"/>
    </location>
</feature>
<reference evidence="12 13" key="1">
    <citation type="submission" date="2018-08" db="EMBL/GenBank/DDBJ databases">
        <title>Lysobacter soli KCTC 22011, whole genome shotgun sequence.</title>
        <authorList>
            <person name="Zhang X."/>
            <person name="Feng G."/>
            <person name="Zhu H."/>
        </authorList>
    </citation>
    <scope>NUCLEOTIDE SEQUENCE [LARGE SCALE GENOMIC DNA]</scope>
    <source>
        <strain evidence="12 13">KCTC 22011</strain>
    </source>
</reference>
<organism evidence="12 13">
    <name type="scientific">Lysobacter soli</name>
    <dbReference type="NCBI Taxonomy" id="453783"/>
    <lineage>
        <taxon>Bacteria</taxon>
        <taxon>Pseudomonadati</taxon>
        <taxon>Pseudomonadota</taxon>
        <taxon>Gammaproteobacteria</taxon>
        <taxon>Lysobacterales</taxon>
        <taxon>Lysobacteraceae</taxon>
        <taxon>Lysobacter</taxon>
    </lineage>
</organism>
<evidence type="ECO:0000313" key="13">
    <source>
        <dbReference type="Proteomes" id="UP000256829"/>
    </source>
</evidence>
<protein>
    <submittedName>
        <fullName evidence="12">Mechanosensitive ion channel protein MscS</fullName>
    </submittedName>
</protein>
<proteinExistence type="inferred from homology"/>
<feature type="transmembrane region" description="Helical" evidence="8">
    <location>
        <begin position="550"/>
        <end position="574"/>
    </location>
</feature>
<dbReference type="GO" id="GO:0005886">
    <property type="term" value="C:plasma membrane"/>
    <property type="evidence" value="ECO:0007669"/>
    <property type="project" value="UniProtKB-SubCell"/>
</dbReference>
<dbReference type="InterPro" id="IPR011014">
    <property type="entry name" value="MscS_channel_TM-2"/>
</dbReference>
<keyword evidence="9" id="KW-0732">Signal</keyword>
<dbReference type="SUPFAM" id="SSF82689">
    <property type="entry name" value="Mechanosensitive channel protein MscS (YggB), C-terminal domain"/>
    <property type="match status" value="1"/>
</dbReference>
<dbReference type="PANTHER" id="PTHR30347">
    <property type="entry name" value="POTASSIUM CHANNEL RELATED"/>
    <property type="match status" value="1"/>
</dbReference>
<dbReference type="EMBL" id="QTJR01000002">
    <property type="protein sequence ID" value="RDY68598.1"/>
    <property type="molecule type" value="Genomic_DNA"/>
</dbReference>
<comment type="similarity">
    <text evidence="2">Belongs to the MscS (TC 1.A.23) family.</text>
</comment>
<dbReference type="SUPFAM" id="SSF50182">
    <property type="entry name" value="Sm-like ribonucleoproteins"/>
    <property type="match status" value="1"/>
</dbReference>
<dbReference type="Proteomes" id="UP000256829">
    <property type="component" value="Unassembled WGS sequence"/>
</dbReference>
<dbReference type="AlphaFoldDB" id="A0A3D8VIE1"/>
<feature type="domain" description="Mechanosensitive ion channel MscS" evidence="10">
    <location>
        <begin position="643"/>
        <end position="709"/>
    </location>
</feature>
<dbReference type="GO" id="GO:0008381">
    <property type="term" value="F:mechanosensitive monoatomic ion channel activity"/>
    <property type="evidence" value="ECO:0007669"/>
    <property type="project" value="UniProtKB-ARBA"/>
</dbReference>
<dbReference type="InterPro" id="IPR049278">
    <property type="entry name" value="MS_channel_C"/>
</dbReference>
<accession>A0A3D8VIE1</accession>
<keyword evidence="4 8" id="KW-0812">Transmembrane</keyword>
<comment type="subcellular location">
    <subcellularLocation>
        <location evidence="1">Cell membrane</location>
        <topology evidence="1">Multi-pass membrane protein</topology>
    </subcellularLocation>
</comment>
<dbReference type="InterPro" id="IPR023408">
    <property type="entry name" value="MscS_beta-dom_sf"/>
</dbReference>
<comment type="caution">
    <text evidence="12">The sequence shown here is derived from an EMBL/GenBank/DDBJ whole genome shotgun (WGS) entry which is preliminary data.</text>
</comment>
<evidence type="ECO:0000256" key="6">
    <source>
        <dbReference type="ARBA" id="ARBA00023136"/>
    </source>
</evidence>
<gene>
    <name evidence="12" type="ORF">DX912_03575</name>
</gene>
<dbReference type="Gene3D" id="2.30.30.60">
    <property type="match status" value="1"/>
</dbReference>
<feature type="compositionally biased region" description="Basic and acidic residues" evidence="7">
    <location>
        <begin position="833"/>
        <end position="842"/>
    </location>
</feature>
<evidence type="ECO:0000259" key="10">
    <source>
        <dbReference type="Pfam" id="PF00924"/>
    </source>
</evidence>
<sequence>MRRFTGWLCALLWLSIAAAPAFAQTKTVIETPTATPDAPKAPVAIPVADIPLRADSDERFAEAIILRASEEDPTEHLAPELDAIAKSVDEKAKMFRAAELRELPVMRLESFERHWKFDARRFARWQENMRTAMAPYAQSASQLAQRRADWEATQVIARGGNMPAALSSRVDALVAQMKEAEQALSKPLARQIALGRRANLVDARIQVGLRSVSEAIEFIDSRLIRLDSPPLWRARQADSDPNDAMTSIKNGIGIEARFLTEYTASDFGNQRALHVLQVLLLPVLLLLSWRARRARREAMKAGAEPEPIDATTRVLQRPISSWLLLSMMGVLAFEPDAPLLAHQFAMLVALVPVLRLLPPQSERLLGHWPYVATALYLLERIAFFFLANALVYRWYHLVLATLALLLTLGLLWRARRQQHSGLEGRYGRAVHIAAWVSVAVLLVSIVSNVVGNVSLAEMLNSAVIDSGYFGLVLFAGMTVAVALLHLLLARGGDARLRVVREHATPLLTLIVRLLTLAAVIGWVVFTMNRFRVFRPVYAFFETILTHTLQIGEIAISLGHVLVFFVSIYVAFWAAKATRYLLQEEVLTRMSLPRGVGNSVASLTYYAVLLIGALVALTAAGFKMTQLAFIFGALGVGIGFGLQNVVNNFVSGLILMFERPIQPGDVVEITGTSGRVREIGMRATTIKTFDGADVVVPNGTLLSEKLTNWTLLDRNRRLDIDIGVAYGSDPAQLTALLQKTALQTTGIVSNPEPAVLFLGFGASALNFGLRAWTYDYDNSASIRSDLVTRIYAALNEAGIEMPFPQQDIHLRSVSEEAGEMLRRRSEARNAGGGAKDKGEEAGG</sequence>
<feature type="domain" description="Mechanosensitive ion channel MscS C-terminal" evidence="11">
    <location>
        <begin position="718"/>
        <end position="800"/>
    </location>
</feature>
<evidence type="ECO:0000256" key="3">
    <source>
        <dbReference type="ARBA" id="ARBA00022475"/>
    </source>
</evidence>
<dbReference type="Pfam" id="PF00924">
    <property type="entry name" value="MS_channel_2nd"/>
    <property type="match status" value="1"/>
</dbReference>
<dbReference type="InterPro" id="IPR006685">
    <property type="entry name" value="MscS_channel_2nd"/>
</dbReference>
<keyword evidence="13" id="KW-1185">Reference proteome</keyword>
<dbReference type="Gene3D" id="1.10.287.1260">
    <property type="match status" value="1"/>
</dbReference>
<evidence type="ECO:0000256" key="5">
    <source>
        <dbReference type="ARBA" id="ARBA00022989"/>
    </source>
</evidence>
<name>A0A3D8VIE1_9GAMM</name>
<feature type="transmembrane region" description="Helical" evidence="8">
    <location>
        <begin position="432"/>
        <end position="455"/>
    </location>
</feature>
<evidence type="ECO:0000259" key="11">
    <source>
        <dbReference type="Pfam" id="PF21082"/>
    </source>
</evidence>
<feature type="transmembrane region" description="Helical" evidence="8">
    <location>
        <begin position="272"/>
        <end position="289"/>
    </location>
</feature>